<sequence length="188" mass="20847">MSTPRAVSCRKLATLFWLMLCALPVHAANDGVPSHIQNELTGARLSGQGSFRWFGLKVYDAALWVEKNGYKADAPTSAKFVLDLGYARDLYGERIAQSSIREISQLGFGTAGQRAAWLEKMKSLFPDVHAGTHISGVYLPAQGARFYLDGRPLGEMDDPEFARAFFAIWLDPRTSDPELRNQLLATRP</sequence>
<protein>
    <recommendedName>
        <fullName evidence="1">Chalcone isomerase domain-containing protein</fullName>
    </recommendedName>
</protein>
<dbReference type="Gene3D" id="3.50.70.10">
    <property type="match status" value="1"/>
</dbReference>
<accession>A0A1J5SJR5</accession>
<organism evidence="2">
    <name type="scientific">mine drainage metagenome</name>
    <dbReference type="NCBI Taxonomy" id="410659"/>
    <lineage>
        <taxon>unclassified sequences</taxon>
        <taxon>metagenomes</taxon>
        <taxon>ecological metagenomes</taxon>
    </lineage>
</organism>
<feature type="domain" description="Chalcone isomerase" evidence="1">
    <location>
        <begin position="44"/>
        <end position="184"/>
    </location>
</feature>
<evidence type="ECO:0000259" key="1">
    <source>
        <dbReference type="Pfam" id="PF16036"/>
    </source>
</evidence>
<dbReference type="AlphaFoldDB" id="A0A1J5SJR5"/>
<dbReference type="EMBL" id="MLJW01000030">
    <property type="protein sequence ID" value="OIR08655.1"/>
    <property type="molecule type" value="Genomic_DNA"/>
</dbReference>
<dbReference type="Pfam" id="PF16036">
    <property type="entry name" value="Chalcone_3"/>
    <property type="match status" value="1"/>
</dbReference>
<name>A0A1J5SJR5_9ZZZZ</name>
<proteinExistence type="predicted"/>
<dbReference type="InterPro" id="IPR016088">
    <property type="entry name" value="Chalcone_isomerase_3-sand"/>
</dbReference>
<evidence type="ECO:0000313" key="2">
    <source>
        <dbReference type="EMBL" id="OIR08655.1"/>
    </source>
</evidence>
<dbReference type="InterPro" id="IPR016087">
    <property type="entry name" value="Chalcone_isomerase"/>
</dbReference>
<reference evidence="2" key="1">
    <citation type="submission" date="2016-10" db="EMBL/GenBank/DDBJ databases">
        <title>Sequence of Gallionella enrichment culture.</title>
        <authorList>
            <person name="Poehlein A."/>
            <person name="Muehling M."/>
            <person name="Daniel R."/>
        </authorList>
    </citation>
    <scope>NUCLEOTIDE SEQUENCE</scope>
</reference>
<comment type="caution">
    <text evidence="2">The sequence shown here is derived from an EMBL/GenBank/DDBJ whole genome shotgun (WGS) entry which is preliminary data.</text>
</comment>
<gene>
    <name evidence="2" type="ORF">GALL_90380</name>
</gene>